<dbReference type="InterPro" id="IPR016039">
    <property type="entry name" value="Thiolase-like"/>
</dbReference>
<dbReference type="InterPro" id="IPR049900">
    <property type="entry name" value="PKS_mFAS_DH"/>
</dbReference>
<evidence type="ECO:0000256" key="6">
    <source>
        <dbReference type="ARBA" id="ARBA00023268"/>
    </source>
</evidence>
<dbReference type="GO" id="GO:0031177">
    <property type="term" value="F:phosphopantetheine binding"/>
    <property type="evidence" value="ECO:0007669"/>
    <property type="project" value="InterPro"/>
</dbReference>
<dbReference type="InterPro" id="IPR055123">
    <property type="entry name" value="SpnB-like_Rossmann"/>
</dbReference>
<reference evidence="13" key="1">
    <citation type="journal article" date="2020" name="Chem. Sci.">
        <title>Production of novel pladienolide analogues through native expression of a pathway-specific activator.</title>
        <authorList>
            <person name="Booth T.J."/>
            <person name="Kalaitzis J.A."/>
            <person name="Vuong D."/>
            <person name="Crombie A."/>
            <person name="Lacey E."/>
            <person name="Piggott A.M."/>
            <person name="Wilkinson B."/>
        </authorList>
    </citation>
    <scope>NUCLEOTIDE SEQUENCE</scope>
    <source>
        <strain evidence="13">M5455</strain>
    </source>
</reference>
<dbReference type="Pfam" id="PF08659">
    <property type="entry name" value="KR"/>
    <property type="match status" value="3"/>
</dbReference>
<dbReference type="InterPro" id="IPR020807">
    <property type="entry name" value="PKS_DH"/>
</dbReference>
<dbReference type="GO" id="GO:0004312">
    <property type="term" value="F:fatty acid synthase activity"/>
    <property type="evidence" value="ECO:0007669"/>
    <property type="project" value="TreeGrafter"/>
</dbReference>
<gene>
    <name evidence="13" type="primary">pldAIII</name>
</gene>
<dbReference type="InterPro" id="IPR016036">
    <property type="entry name" value="Malonyl_transacylase_ACP-bd"/>
</dbReference>
<keyword evidence="5" id="KW-0045">Antibiotic biosynthesis</keyword>
<evidence type="ECO:0000256" key="4">
    <source>
        <dbReference type="ARBA" id="ARBA00022679"/>
    </source>
</evidence>
<dbReference type="Gene3D" id="3.40.47.10">
    <property type="match status" value="2"/>
</dbReference>
<dbReference type="SMART" id="SM00822">
    <property type="entry name" value="PKS_KR"/>
    <property type="match status" value="3"/>
</dbReference>
<protein>
    <submittedName>
        <fullName evidence="13">PldAIII</fullName>
    </submittedName>
</protein>
<keyword evidence="2" id="KW-0596">Phosphopantetheine</keyword>
<dbReference type="SUPFAM" id="SSF53901">
    <property type="entry name" value="Thiolase-like"/>
    <property type="match status" value="2"/>
</dbReference>
<dbReference type="PROSITE" id="PS52019">
    <property type="entry name" value="PKS_MFAS_DH"/>
    <property type="match status" value="2"/>
</dbReference>
<dbReference type="InterPro" id="IPR049551">
    <property type="entry name" value="PKS_DH_C"/>
</dbReference>
<feature type="domain" description="Ketosynthase family 3 (KS3)" evidence="11">
    <location>
        <begin position="2793"/>
        <end position="3219"/>
    </location>
</feature>
<feature type="region of interest" description="C-terminal hotdog fold" evidence="8">
    <location>
        <begin position="3839"/>
        <end position="3981"/>
    </location>
</feature>
<evidence type="ECO:0000259" key="11">
    <source>
        <dbReference type="PROSITE" id="PS52004"/>
    </source>
</evidence>
<dbReference type="Gene3D" id="1.10.1200.10">
    <property type="entry name" value="ACP-like"/>
    <property type="match status" value="3"/>
</dbReference>
<comment type="pathway">
    <text evidence="1">Antibiotic biosynthesis.</text>
</comment>
<name>A0A7M4CBT1_STRPT</name>
<feature type="region of interest" description="Disordered" evidence="9">
    <location>
        <begin position="1660"/>
        <end position="1683"/>
    </location>
</feature>
<dbReference type="InterPro" id="IPR041618">
    <property type="entry name" value="PKS_DE"/>
</dbReference>
<dbReference type="InterPro" id="IPR009081">
    <property type="entry name" value="PP-bd_ACP"/>
</dbReference>
<dbReference type="FunFam" id="1.10.1200.10:FF:000007">
    <property type="entry name" value="Probable polyketide synthase pks17"/>
    <property type="match status" value="3"/>
</dbReference>
<dbReference type="InterPro" id="IPR013968">
    <property type="entry name" value="PKS_KR"/>
</dbReference>
<evidence type="ECO:0000313" key="13">
    <source>
        <dbReference type="EMBL" id="QOD94998.1"/>
    </source>
</evidence>
<organism evidence="13">
    <name type="scientific">Streptomyces platensis</name>
    <dbReference type="NCBI Taxonomy" id="58346"/>
    <lineage>
        <taxon>Bacteria</taxon>
        <taxon>Bacillati</taxon>
        <taxon>Actinomycetota</taxon>
        <taxon>Actinomycetes</taxon>
        <taxon>Kitasatosporales</taxon>
        <taxon>Streptomycetaceae</taxon>
        <taxon>Streptomyces</taxon>
    </lineage>
</organism>
<dbReference type="SUPFAM" id="SSF51735">
    <property type="entry name" value="NAD(P)-binding Rossmann-fold domains"/>
    <property type="match status" value="6"/>
</dbReference>
<feature type="domain" description="Carrier" evidence="10">
    <location>
        <begin position="2695"/>
        <end position="2770"/>
    </location>
</feature>
<dbReference type="SMART" id="SM00826">
    <property type="entry name" value="PKS_DH"/>
    <property type="match status" value="2"/>
</dbReference>
<evidence type="ECO:0000259" key="10">
    <source>
        <dbReference type="PROSITE" id="PS50075"/>
    </source>
</evidence>
<evidence type="ECO:0000256" key="8">
    <source>
        <dbReference type="PROSITE-ProRule" id="PRU01363"/>
    </source>
</evidence>
<evidence type="ECO:0000256" key="3">
    <source>
        <dbReference type="ARBA" id="ARBA00022553"/>
    </source>
</evidence>
<dbReference type="InterPro" id="IPR020806">
    <property type="entry name" value="PKS_PP-bd"/>
</dbReference>
<dbReference type="SMART" id="SM00825">
    <property type="entry name" value="PKS_KS"/>
    <property type="match status" value="2"/>
</dbReference>
<dbReference type="SUPFAM" id="SSF47336">
    <property type="entry name" value="ACP-like"/>
    <property type="match status" value="3"/>
</dbReference>
<dbReference type="InterPro" id="IPR057326">
    <property type="entry name" value="KR_dom"/>
</dbReference>
<keyword evidence="4" id="KW-0808">Transferase</keyword>
<dbReference type="PROSITE" id="PS00012">
    <property type="entry name" value="PHOSPHOPANTETHEINE"/>
    <property type="match status" value="2"/>
</dbReference>
<feature type="active site" description="Proton donor; for dehydratase activity" evidence="8">
    <location>
        <position position="3900"/>
    </location>
</feature>
<keyword evidence="3" id="KW-0597">Phosphoprotein</keyword>
<dbReference type="InterPro" id="IPR050091">
    <property type="entry name" value="PKS_NRPS_Biosynth_Enz"/>
</dbReference>
<keyword evidence="6" id="KW-0511">Multifunctional enzyme</keyword>
<evidence type="ECO:0000259" key="12">
    <source>
        <dbReference type="PROSITE" id="PS52019"/>
    </source>
</evidence>
<dbReference type="Pfam" id="PF16197">
    <property type="entry name" value="KAsynt_C_assoc"/>
    <property type="match status" value="2"/>
</dbReference>
<dbReference type="PROSITE" id="PS52004">
    <property type="entry name" value="KS3_2"/>
    <property type="match status" value="2"/>
</dbReference>
<dbReference type="SMART" id="SM01294">
    <property type="entry name" value="PKS_PP_betabranch"/>
    <property type="match status" value="3"/>
</dbReference>
<feature type="domain" description="Ketosynthase family 3 (KS3)" evidence="11">
    <location>
        <begin position="1232"/>
        <end position="1658"/>
    </location>
</feature>
<dbReference type="PANTHER" id="PTHR43775">
    <property type="entry name" value="FATTY ACID SYNTHASE"/>
    <property type="match status" value="1"/>
</dbReference>
<dbReference type="InterPro" id="IPR014030">
    <property type="entry name" value="Ketoacyl_synth_N"/>
</dbReference>
<dbReference type="Pfam" id="PF14765">
    <property type="entry name" value="PS-DH"/>
    <property type="match status" value="2"/>
</dbReference>
<accession>A0A7M4CBT1</accession>
<dbReference type="Pfam" id="PF18369">
    <property type="entry name" value="PKS_DE"/>
    <property type="match status" value="1"/>
</dbReference>
<evidence type="ECO:0000256" key="9">
    <source>
        <dbReference type="SAM" id="MobiDB-lite"/>
    </source>
</evidence>
<dbReference type="Pfam" id="PF00550">
    <property type="entry name" value="PP-binding"/>
    <property type="match status" value="3"/>
</dbReference>
<dbReference type="Gene3D" id="3.10.129.110">
    <property type="entry name" value="Polyketide synthase dehydratase"/>
    <property type="match status" value="2"/>
</dbReference>
<dbReference type="CDD" id="cd00833">
    <property type="entry name" value="PKS"/>
    <property type="match status" value="2"/>
</dbReference>
<feature type="region of interest" description="N-terminal hotdog fold" evidence="8">
    <location>
        <begin position="3696"/>
        <end position="3825"/>
    </location>
</feature>
<evidence type="ECO:0000256" key="7">
    <source>
        <dbReference type="ARBA" id="ARBA00023315"/>
    </source>
</evidence>
<dbReference type="Pfam" id="PF00698">
    <property type="entry name" value="Acyl_transf_1"/>
    <property type="match status" value="3"/>
</dbReference>
<dbReference type="InterPro" id="IPR049552">
    <property type="entry name" value="PKS_DH_N"/>
</dbReference>
<dbReference type="InterPro" id="IPR001227">
    <property type="entry name" value="Ac_transferase_dom_sf"/>
</dbReference>
<dbReference type="FunFam" id="3.40.366.10:FF:000002">
    <property type="entry name" value="Probable polyketide synthase 2"/>
    <property type="match status" value="3"/>
</dbReference>
<keyword evidence="7" id="KW-0012">Acyltransferase</keyword>
<feature type="active site" description="Proton acceptor; for dehydratase activity" evidence="8">
    <location>
        <position position="404"/>
    </location>
</feature>
<dbReference type="InterPro" id="IPR014043">
    <property type="entry name" value="Acyl_transferase_dom"/>
</dbReference>
<dbReference type="PROSITE" id="PS50075">
    <property type="entry name" value="CARRIER"/>
    <property type="match status" value="3"/>
</dbReference>
<dbReference type="InterPro" id="IPR032821">
    <property type="entry name" value="PKS_assoc"/>
</dbReference>
<feature type="domain" description="PKS/mFAS DH" evidence="12">
    <location>
        <begin position="3696"/>
        <end position="3981"/>
    </location>
</feature>
<dbReference type="Gene3D" id="3.40.50.720">
    <property type="entry name" value="NAD(P)-binding Rossmann-like Domain"/>
    <property type="match status" value="3"/>
</dbReference>
<dbReference type="SUPFAM" id="SSF55048">
    <property type="entry name" value="Probable ACP-binding domain of malonyl-CoA ACP transacylase"/>
    <property type="match status" value="3"/>
</dbReference>
<dbReference type="Gene3D" id="3.40.366.10">
    <property type="entry name" value="Malonyl-Coenzyme A Acyl Carrier Protein, domain 2"/>
    <property type="match status" value="3"/>
</dbReference>
<dbReference type="InterPro" id="IPR036291">
    <property type="entry name" value="NAD(P)-bd_dom_sf"/>
</dbReference>
<dbReference type="EMBL" id="MN974405">
    <property type="protein sequence ID" value="QOD94998.1"/>
    <property type="molecule type" value="Genomic_DNA"/>
</dbReference>
<evidence type="ECO:0000256" key="5">
    <source>
        <dbReference type="ARBA" id="ARBA00023194"/>
    </source>
</evidence>
<dbReference type="SMART" id="SM00827">
    <property type="entry name" value="PKS_AT"/>
    <property type="match status" value="3"/>
</dbReference>
<dbReference type="CDD" id="cd08952">
    <property type="entry name" value="KR_1_SDR_x"/>
    <property type="match status" value="1"/>
</dbReference>
<dbReference type="Pfam" id="PF22953">
    <property type="entry name" value="SpnB_Rossmann"/>
    <property type="match status" value="2"/>
</dbReference>
<dbReference type="InterPro" id="IPR042104">
    <property type="entry name" value="PKS_dehydratase_sf"/>
</dbReference>
<dbReference type="InterPro" id="IPR006162">
    <property type="entry name" value="Ppantetheine_attach_site"/>
</dbReference>
<dbReference type="InterPro" id="IPR016035">
    <property type="entry name" value="Acyl_Trfase/lysoPLipase"/>
</dbReference>
<feature type="region of interest" description="C-terminal hotdog fold" evidence="8">
    <location>
        <begin position="509"/>
        <end position="651"/>
    </location>
</feature>
<dbReference type="Pfam" id="PF02801">
    <property type="entry name" value="Ketoacyl-synt_C"/>
    <property type="match status" value="2"/>
</dbReference>
<dbReference type="InterPro" id="IPR014031">
    <property type="entry name" value="Ketoacyl_synth_C"/>
</dbReference>
<proteinExistence type="predicted"/>
<feature type="active site" description="Proton donor; for dehydratase activity" evidence="8">
    <location>
        <position position="570"/>
    </location>
</feature>
<dbReference type="CDD" id="cd08956">
    <property type="entry name" value="KR_3_FAS_SDR_x"/>
    <property type="match status" value="2"/>
</dbReference>
<evidence type="ECO:0000256" key="1">
    <source>
        <dbReference type="ARBA" id="ARBA00004792"/>
    </source>
</evidence>
<dbReference type="InterPro" id="IPR018201">
    <property type="entry name" value="Ketoacyl_synth_AS"/>
</dbReference>
<dbReference type="SUPFAM" id="SSF52151">
    <property type="entry name" value="FabD/lysophospholipase-like"/>
    <property type="match status" value="3"/>
</dbReference>
<evidence type="ECO:0000256" key="2">
    <source>
        <dbReference type="ARBA" id="ARBA00022450"/>
    </source>
</evidence>
<feature type="region of interest" description="Disordered" evidence="9">
    <location>
        <begin position="2668"/>
        <end position="2688"/>
    </location>
</feature>
<dbReference type="SMART" id="SM00823">
    <property type="entry name" value="PKS_PP"/>
    <property type="match status" value="3"/>
</dbReference>
<dbReference type="GO" id="GO:0006633">
    <property type="term" value="P:fatty acid biosynthetic process"/>
    <property type="evidence" value="ECO:0007669"/>
    <property type="project" value="InterPro"/>
</dbReference>
<dbReference type="NCBIfam" id="NF045894">
    <property type="entry name" value="PKS_plus_SDR"/>
    <property type="match status" value="1"/>
</dbReference>
<feature type="region of interest" description="Disordered" evidence="9">
    <location>
        <begin position="4557"/>
        <end position="4588"/>
    </location>
</feature>
<feature type="domain" description="Carrier" evidence="10">
    <location>
        <begin position="1138"/>
        <end position="1213"/>
    </location>
</feature>
<dbReference type="Pfam" id="PF21089">
    <property type="entry name" value="PKS_DH_N"/>
    <property type="match status" value="2"/>
</dbReference>
<feature type="compositionally biased region" description="Low complexity" evidence="9">
    <location>
        <begin position="1662"/>
        <end position="1680"/>
    </location>
</feature>
<dbReference type="Pfam" id="PF00109">
    <property type="entry name" value="ketoacyl-synt"/>
    <property type="match status" value="2"/>
</dbReference>
<feature type="domain" description="Carrier" evidence="10">
    <location>
        <begin position="4474"/>
        <end position="4549"/>
    </location>
</feature>
<dbReference type="InterPro" id="IPR036736">
    <property type="entry name" value="ACP-like_sf"/>
</dbReference>
<feature type="region of interest" description="N-terminal hotdog fold" evidence="8">
    <location>
        <begin position="372"/>
        <end position="497"/>
    </location>
</feature>
<dbReference type="PANTHER" id="PTHR43775:SF51">
    <property type="entry name" value="INACTIVE PHENOLPHTHIOCEROL SYNTHESIS POLYKETIDE SYNTHASE TYPE I PKS1-RELATED"/>
    <property type="match status" value="1"/>
</dbReference>
<feature type="domain" description="PKS/mFAS DH" evidence="12">
    <location>
        <begin position="372"/>
        <end position="651"/>
    </location>
</feature>
<dbReference type="GO" id="GO:0004315">
    <property type="term" value="F:3-oxoacyl-[acyl-carrier-protein] synthase activity"/>
    <property type="evidence" value="ECO:0007669"/>
    <property type="project" value="InterPro"/>
</dbReference>
<dbReference type="InterPro" id="IPR020841">
    <property type="entry name" value="PKS_Beta-ketoAc_synthase_dom"/>
</dbReference>
<sequence length="4597" mass="483960">MSGKTVFVFPGQGSQWVGMAVELLDGSEVFAEHMAACARALEPFVGWSLEDVLRQVDGTWSLDRVDVVQPVLWAVMVSLAGLWQAHGVEPAAVLGHSQGEIAAACVAGALSLEDGARVVALRSRAIAEALAGHGGMLSIAAPATEVTALITPWGRQITIATVNGPHSVVVAGDPDALEALRGELETRGLRNRRIPVDYASHTPHVEAIRERLLADLAVIQPRAASIPVLSTVTGAWLDTTVMDAEYWYRNLRQTVEFEAATRTLLDQDHRYFVEISPHPVLTTAIQETLDVTDTAAVATGTLRRNEGSLRRFQLALAELVTRGLTPHWPALYPDARHTDLPTYPFQRERYWPRISAVKVGDVRSIGLGGADHPLLSMTVPLADAGGLVLAGRLSRETHPWLTDHAVRGEVLLPGTAFVELAIHAGDQVGCARVAELTIESPLFLPERGGIQIQAAVGAPDDSGLRQLTVDSRHEDAPDDVPWTRNATGVLTPEDASAEFDFGVWPPPAARRAEHDALYERLAGSGLEYGPLFQGVRTVWQQGEELFAEIRLPDTEHEDSGRFAIHPALLDATLHPLALGATETAEGAEIRLPFAWTGVSLYASGATTLRVRLSGTGAGSGAVRIEAADEIGAPVVTVDSMVARPVAAGQLAGASGQRQDSLYQISWTALPLPIRAGSRSSAVLGPDALGIRAVLGAGSFPDLAAVAEAGDIPELVFLTCPPIAVASAGDVRAAVRRALTTVQSWVTDDRFDGSRLIVLTRGAVAVGTDEGVTDLVSASVRGLVRSAQAEHPGRFSLVDIDDREESWAVLSAAAVSDEPQLALRCGQMKVPRLGSVDVPTTGMPEMPDVWGVDGTVLITGGTGVLGGLVARHLVAGHGVRRLLLCSRRGPDAPGAVELVAELTALGADVTVAACDAADRDALAALLDTVPATHPLTGVVHTAGVIDDATVTTLTPERIDAVLRPKVDAALNLHQLTAHLGLTRFVLFSSAAGLFGGAGQGNYAAANAFLDALAQHRRANGLNAQSLAWGLWAEASGMTGHLDAADLARYQESGAAPLSSEDGLTLFDAAVTADEALLVPTKLDVRVWETRARTSPETLPALLRSLVRGPARRTAKAASTTEGPALAQQLARLPEDEWHETLLELVRTHVASVLGYSGAHTIDAHRAFRDLGFDSLMAVALRNQLATATGLKFAATLVFDHPTPTALVEYLRSEVLGARGTVAVRPRLTGGAADEPIAIVGMACRYPGGVESPEDLWQLVADGRDAISDFPADRGWNVESLYHPDPDHPGTSYTRAGGFLHDAADFDPEFFGISPREALATDPQQRLLLETSWEAMERAGINPSTLKGTPTGVFLGVMYNDYASRPLALPEGVEGYLGGGSAGSVASGRVSYTFGLEGPAVTVDTACSSSLVALHLAAQALRNGECTLALAGGVAVMSTPATFVEFSRQRGLAADGRCKAFADAADGTGWGEGVGVLLVERLSDARRNGHPVLAVVSGSAVNQDGASNGLTAPNGPSQQRVIQQALANAGLAGADVDAVEAHGTGTRLGDPIEAQALIATYGQARSADRPLWLGSLKSNIGHTQAAAGVAGVIKMVQAMQHGTLPPTLHIDQPTGQVDWATGAVELLTEAVPWPDSDRPRRVAVSSFGVSGTNAHVIIEHTPHTPHTTRTSQSSQSPQAPQTVQAHRPVPWLLSAKTSQALAAQARRLSAHLRANPDLRSADVAHSLLTTRSVHAERAVFIAGDRDEALAALDALADGTPAPHLVQGLADVSGKTVFVFPGQGSQWVGMAVELLDGSEVFAEHMAACARALEPFVDWSLEDVLRQTDGTWPLERVEVVQPVLWAVMVSLAGLWQAHGVEPAAVLGHSQGEIAAACVAGALSLEDGARVVALRSQAIAETLAGHGGMLSIAAPATDIAPLIARWNERISIATVNGPHSVVVAGDPDALEALRGELETRGLRNRRIPVDYASHTPHVEAIRERLLADLAVIQPRAASIPVLSTVTGAWLDTTVMDAEYWYRNLRQTVEFEAATRTLLDQDHRYFVEISPHPVLTIGLQQTIEETTAPARTLSTLRRNEGTLRHLFTSLAQAHAHGLTIDWTPAFTHTEPRTTPLPTYPFQHERYWLDTAEPPVGQGAGTDTVESGFWDAVEGEEWQTLADTLGVTADAPFDSVMSALSSWRLRQREQSLVDGWRYRIEWKPFRAPVSAPDSVSGTWWVVVPAHAGDADRERAQAVRGTLESSGRARTILVAVDPAADDRGSLELKLRDAATEAGPPAGVLSLLATDERPLPGHDVVPGGLAANLALVQALGDAQIDAPLWVGTCGAVSAGRSDRLANPGQAAVWGLGRVVALEHPERWGGLIDLPVVLDPRAVERLVTVLAASGEEDQLAVRASGVLVRRLVRVPARQVPDGVQWKPEGTVLVTGGTGALGAEVARWLAHGGAEHLVLTSRRGGSAPGAAELTDELLALGTEVTLAACDMADRDAVAALLAEHAPSSVVHTAGVLDDGVLDSLDRGRLESVLLPKVAAARHLHELTKDANVSAFVLFSSAAGVLGSAGQGNYAAANAYLDALAEQRRADGLVAHSIAWGAWDGGGLAVGDSVVEERLRHGGVVPMRPQLAITALQQTLDRAETAVVIADVDWPRYLTAVTPRPWLADLPEVAQALNADDAAGAPCGTAGQGSSPLAERLSGRPAPEQRRLVLDLVRTNVAAVLGHAGAESIESGRAFRELGFDSLTAVELRNRLAAATGLRLPTTLVFDYPSAAVLADHLYAQAIGSDEGPVADLSSGADPAAGPDDEPIAIVSMSCRFPGGVSSPEELWQLLLAGEDTITGFPDDRDWDVDALYDPDPDHPGTTYSRSGAFLSDAAGFDATLFGISPREALAMDPQQRLLLETAWEVFERAGIDPTSVRGSRAGVFVGTNGQDYARHVPQEPIGVEGYLLAGNAASVISGRLSYTFGLEGPAVTVDTACSSSLVALHLAVQALRNGECSIALAGGVSVMSTPAAFVEFSRQRGLAADGRCKAFADAADGTGWGEGVGVLLVERLSDARRNGHPVLAVVRGSAVNQDGASNGLTAPNGPSQQRVIRQALVDAALTGSDIDAVEAHGTGTRLGDPIEAQALIATYGQDRPANRPLWLGSVKSNIAHTQAAAGVAGVIKMVQAIRHGVLPKTLHVDRPTSHVDWEAGAVELLTEAMPWPETDRPRRAGISSFGVSGTNAHTIVEQAPAAEDEPETGPPADAPPTVVPWVLSAATEDALREQAARLATYLDERPEPSPADIGSSLVTTRAALDHRAVVLGEDRDALRAGLVLLANGKSGPAVVRGLARPGQKVAFLFTGQGSQRLGMGRELHRHLPVFRQFFDEACAALDAHLPVPIAAALFAQADGADAGLIDGTEFAQPALFALEVALCRTLEFCGVRPVYVAGHSVGEIAAAHVAGVFSLEDAARLVVARGQLMQALPAGGAMVALQVSEDDLLPSLTPWLEQDRLGIAAVNGAASTVVSGDEEAVLAVAEHWQARGRKVRRLTVSHAFHSPRMDPMLDQFRVVVEGIRFAEPAIPVVSSVTGRLAEPGQLTTADYWVRHVRQTVRFHDALQTLQTENVTAFLEIGPDGQLSAMAQETLTAQVHTIPTLRKNRSETTGLLTALAQLHTTGTVPDWTAYLNHHPTPSTPVPTYPFQHHHYWMHGGTQATDVSSAGLSGANHPLLGAAVPLAGGEGHLFTGRLSVRTHRWLADHQVGSTVVLPGTAFVELAVRAGDQVGCGHVEELTLEAPLVLPESGAVQIQLRLRRADESGRRELVVYGRLATDREDLWSEEEWTRHASGVVVAAAPSAPEPVQLTVWPPEGATELIVKDLYERIAGTSFGYGPAFQGLRAAWRLDDAVFAEVVLPQDQYAVASRFGLHPALLDAALHGVALGQPAADTAEPHTDRMPFSWSGVTLYAAGATALRVRLDIASPEDVSLLVADGSGAPVAAVNSLKLRPVAADLASAGVADSLFRLEWSKAVDDEPGRAEPGQWALIGTPPGADFTPGEDGVIIGSYPDMAALTDALDKGVAVPQRVLLSAPSEEEQDQAHDLASAVDKATNALLAVLQQWLSDDRFDSSRLAVLTRHAVSTAGQEDVTDLAHASWWGLVRSAQSEHPDRFVLADTDGTQISHAALLPALLSGEPQVALRDGTRYVPRLARAVASGDGPVARVDPAGTVLVTGGTGTLGSSLARHLVVEHGVRRLLLVSRRGGESEGAAELVAELTGLGADVTVAACDVGDRGAVAELLAGIPAGHPLTAVVHASGVTDDAVIEALTAEQVGRVLRSKVDGAVNLHELTRGLDLSAFVLFSSAAGVFGNPGQGNYAAANAFLDALAVRRRAEGLAARSLAWGLWEEASAMTSRLAGADLVRMGRAGLLPLTTGQGLALFDAAHRTDEPLVLPMRLDTTALRSTTGQPPALLRNLVRVQARRTAGAAPGPDAAATFQQQLISLSVAERGRVLLETVRGHAAAVLGHSGPEAVDVDKGFMEAGFDSLSAVEFRNRLTSTTGLRMPATVTFDYPSPAALAEHLLTRLVPEVAMPAEEQHPHTRPEDGPVDRPGDEQGGAIDDMDVDSLVELALGE</sequence>
<feature type="active site" description="Proton acceptor; for dehydratase activity" evidence="8">
    <location>
        <position position="3728"/>
    </location>
</feature>
<dbReference type="PROSITE" id="PS00606">
    <property type="entry name" value="KS3_1"/>
    <property type="match status" value="2"/>
</dbReference>
<dbReference type="GO" id="GO:0033068">
    <property type="term" value="P:macrolide biosynthetic process"/>
    <property type="evidence" value="ECO:0007669"/>
    <property type="project" value="UniProtKB-ARBA"/>
</dbReference>
<dbReference type="Gene3D" id="6.10.140.1830">
    <property type="match status" value="1"/>
</dbReference>
<dbReference type="Gene3D" id="3.30.70.3290">
    <property type="match status" value="3"/>
</dbReference>
<feature type="compositionally biased region" description="Basic and acidic residues" evidence="9">
    <location>
        <begin position="4558"/>
        <end position="4576"/>
    </location>
</feature>
<dbReference type="FunFam" id="3.40.47.10:FF:000019">
    <property type="entry name" value="Polyketide synthase type I"/>
    <property type="match status" value="2"/>
</dbReference>